<proteinExistence type="predicted"/>
<name>A0AA42CJG9_9HYPH</name>
<gene>
    <name evidence="1" type="ORF">M8523_08555</name>
</gene>
<dbReference type="EC" id="2.7.7.7" evidence="1"/>
<keyword evidence="1" id="KW-0808">Transferase</keyword>
<sequence length="152" mass="17201">MTEVWFYHLESQPLDKVLPILLQRSLDRGWRATVQATSVERLTALDTALWVFDEASFLPHAMKQDGNAAQQPILLTDDDENPNGAAIRFFVDRAAVAPALARGTYERAVLLFDGQDDEAVMNARGQWKTLKEAGHAVTYWQQSDDGRWEKRA</sequence>
<dbReference type="SUPFAM" id="SSF102400">
    <property type="entry name" value="DNA polymerase III chi subunit"/>
    <property type="match status" value="1"/>
</dbReference>
<dbReference type="NCBIfam" id="NF004347">
    <property type="entry name" value="PRK05728.1-4"/>
    <property type="match status" value="1"/>
</dbReference>
<dbReference type="PANTHER" id="PTHR38767">
    <property type="entry name" value="DNA POLYMERASE III SUBUNIT CHI"/>
    <property type="match status" value="1"/>
</dbReference>
<organism evidence="1 2">
    <name type="scientific">Lichenifustis flavocetrariae</name>
    <dbReference type="NCBI Taxonomy" id="2949735"/>
    <lineage>
        <taxon>Bacteria</taxon>
        <taxon>Pseudomonadati</taxon>
        <taxon>Pseudomonadota</taxon>
        <taxon>Alphaproteobacteria</taxon>
        <taxon>Hyphomicrobiales</taxon>
        <taxon>Lichenihabitantaceae</taxon>
        <taxon>Lichenifustis</taxon>
    </lineage>
</organism>
<dbReference type="EMBL" id="JAMOIM010000004">
    <property type="protein sequence ID" value="MCW6508071.1"/>
    <property type="molecule type" value="Genomic_DNA"/>
</dbReference>
<dbReference type="GO" id="GO:0003677">
    <property type="term" value="F:DNA binding"/>
    <property type="evidence" value="ECO:0007669"/>
    <property type="project" value="InterPro"/>
</dbReference>
<dbReference type="GO" id="GO:0006260">
    <property type="term" value="P:DNA replication"/>
    <property type="evidence" value="ECO:0007669"/>
    <property type="project" value="InterPro"/>
</dbReference>
<dbReference type="InterPro" id="IPR036768">
    <property type="entry name" value="PolIII_chi_sf"/>
</dbReference>
<keyword evidence="2" id="KW-1185">Reference proteome</keyword>
<dbReference type="RefSeq" id="WP_282584420.1">
    <property type="nucleotide sequence ID" value="NZ_JAMOIM010000004.1"/>
</dbReference>
<reference evidence="1" key="1">
    <citation type="submission" date="2022-05" db="EMBL/GenBank/DDBJ databases">
        <authorList>
            <person name="Pankratov T."/>
        </authorList>
    </citation>
    <scope>NUCLEOTIDE SEQUENCE</scope>
    <source>
        <strain evidence="1">BP6-180914</strain>
    </source>
</reference>
<dbReference type="GO" id="GO:0003887">
    <property type="term" value="F:DNA-directed DNA polymerase activity"/>
    <property type="evidence" value="ECO:0007669"/>
    <property type="project" value="UniProtKB-EC"/>
</dbReference>
<dbReference type="GO" id="GO:0032298">
    <property type="term" value="P:positive regulation of DNA-templated DNA replication initiation"/>
    <property type="evidence" value="ECO:0007669"/>
    <property type="project" value="TreeGrafter"/>
</dbReference>
<accession>A0AA42CJG9</accession>
<keyword evidence="1" id="KW-0548">Nucleotidyltransferase</keyword>
<dbReference type="InterPro" id="IPR007459">
    <property type="entry name" value="DNA_pol3_chi"/>
</dbReference>
<comment type="caution">
    <text evidence="1">The sequence shown here is derived from an EMBL/GenBank/DDBJ whole genome shotgun (WGS) entry which is preliminary data.</text>
</comment>
<dbReference type="PANTHER" id="PTHR38767:SF1">
    <property type="entry name" value="DNA POLYMERASE III SUBUNIT CHI"/>
    <property type="match status" value="1"/>
</dbReference>
<protein>
    <submittedName>
        <fullName evidence="1">DNA polymerase III subunit chi</fullName>
        <ecNumber evidence="1">2.7.7.7</ecNumber>
    </submittedName>
</protein>
<evidence type="ECO:0000313" key="2">
    <source>
        <dbReference type="Proteomes" id="UP001165667"/>
    </source>
</evidence>
<dbReference type="AlphaFoldDB" id="A0AA42CJG9"/>
<evidence type="ECO:0000313" key="1">
    <source>
        <dbReference type="EMBL" id="MCW6508071.1"/>
    </source>
</evidence>
<dbReference type="Pfam" id="PF04364">
    <property type="entry name" value="DNA_pol3_chi"/>
    <property type="match status" value="1"/>
</dbReference>
<dbReference type="Gene3D" id="3.40.50.10110">
    <property type="entry name" value="DNA polymerase III subunit chi"/>
    <property type="match status" value="1"/>
</dbReference>
<dbReference type="Proteomes" id="UP001165667">
    <property type="component" value="Unassembled WGS sequence"/>
</dbReference>